<dbReference type="EMBL" id="RBIL01000002">
    <property type="protein sequence ID" value="RKQ86757.1"/>
    <property type="molecule type" value="Genomic_DNA"/>
</dbReference>
<evidence type="ECO:0000313" key="3">
    <source>
        <dbReference type="EMBL" id="RKQ86757.1"/>
    </source>
</evidence>
<dbReference type="InterPro" id="IPR017996">
    <property type="entry name" value="MRJP/yellow-related"/>
</dbReference>
<dbReference type="OrthoDB" id="9797664at2"/>
<dbReference type="Gene3D" id="2.120.10.30">
    <property type="entry name" value="TolB, C-terminal domain"/>
    <property type="match status" value="1"/>
</dbReference>
<sequence>MSQPEIVFEFHDQMPTGVTVADDGRIFVCYPRWGDKVDFTVAELRDGKEVPFPDAEVNVFDPDRPRETLVSVQSVVIDPAGKLWLLDTGSIELQPRVEGGAKLVRVDLETNAIDHTIVVPPDVALETTYLNDIRFDLRRGDAGYAFITDSSIGEGPGGIIVVDLGSGRCHRALHDHPSTRITDGYLAVIEGQPLPELAMASDGIAISHDGERLYYCPLAGRRLYSASVEALIAGDASNTVEDHGEKGASDGLESGADGSLFATNYEQGAILRRTPGGDWEAVVRDAGLRFVDTLAVAADGFIYFTVNQLHLQDDYQGGEDRRERPFHVMRAEVGVSPVRLR</sequence>
<evidence type="ECO:0000256" key="1">
    <source>
        <dbReference type="ARBA" id="ARBA00004613"/>
    </source>
</evidence>
<gene>
    <name evidence="3" type="ORF">C8N24_4772</name>
</gene>
<organism evidence="3 4">
    <name type="scientific">Solirubrobacter pauli</name>
    <dbReference type="NCBI Taxonomy" id="166793"/>
    <lineage>
        <taxon>Bacteria</taxon>
        <taxon>Bacillati</taxon>
        <taxon>Actinomycetota</taxon>
        <taxon>Thermoleophilia</taxon>
        <taxon>Solirubrobacterales</taxon>
        <taxon>Solirubrobacteraceae</taxon>
        <taxon>Solirubrobacter</taxon>
    </lineage>
</organism>
<dbReference type="PANTHER" id="PTHR10009:SF18">
    <property type="entry name" value="PROTEIN YELLOW-LIKE PROTEIN"/>
    <property type="match status" value="1"/>
</dbReference>
<evidence type="ECO:0000313" key="4">
    <source>
        <dbReference type="Proteomes" id="UP000278962"/>
    </source>
</evidence>
<reference evidence="3 4" key="1">
    <citation type="submission" date="2018-10" db="EMBL/GenBank/DDBJ databases">
        <title>Genomic Encyclopedia of Archaeal and Bacterial Type Strains, Phase II (KMG-II): from individual species to whole genera.</title>
        <authorList>
            <person name="Goeker M."/>
        </authorList>
    </citation>
    <scope>NUCLEOTIDE SEQUENCE [LARGE SCALE GENOMIC DNA]</scope>
    <source>
        <strain evidence="3 4">DSM 14954</strain>
    </source>
</reference>
<accession>A0A660KYH5</accession>
<dbReference type="PANTHER" id="PTHR10009">
    <property type="entry name" value="PROTEIN YELLOW-RELATED"/>
    <property type="match status" value="1"/>
</dbReference>
<proteinExistence type="predicted"/>
<dbReference type="GO" id="GO:0005576">
    <property type="term" value="C:extracellular region"/>
    <property type="evidence" value="ECO:0007669"/>
    <property type="project" value="UniProtKB-SubCell"/>
</dbReference>
<dbReference type="RefSeq" id="WP_121254752.1">
    <property type="nucleotide sequence ID" value="NZ_RBIL01000002.1"/>
</dbReference>
<keyword evidence="4" id="KW-1185">Reference proteome</keyword>
<dbReference type="SUPFAM" id="SSF63829">
    <property type="entry name" value="Calcium-dependent phosphotriesterase"/>
    <property type="match status" value="1"/>
</dbReference>
<keyword evidence="2" id="KW-0964">Secreted</keyword>
<dbReference type="InterPro" id="IPR011042">
    <property type="entry name" value="6-blade_b-propeller_TolB-like"/>
</dbReference>
<evidence type="ECO:0000256" key="2">
    <source>
        <dbReference type="ARBA" id="ARBA00022525"/>
    </source>
</evidence>
<protein>
    <submittedName>
        <fullName evidence="3">Sugar lactone lactonase YvrE</fullName>
    </submittedName>
</protein>
<name>A0A660KYH5_9ACTN</name>
<comment type="caution">
    <text evidence="3">The sequence shown here is derived from an EMBL/GenBank/DDBJ whole genome shotgun (WGS) entry which is preliminary data.</text>
</comment>
<dbReference type="AlphaFoldDB" id="A0A660KYH5"/>
<dbReference type="Pfam" id="PF03022">
    <property type="entry name" value="MRJP"/>
    <property type="match status" value="1"/>
</dbReference>
<dbReference type="Proteomes" id="UP000278962">
    <property type="component" value="Unassembled WGS sequence"/>
</dbReference>
<comment type="subcellular location">
    <subcellularLocation>
        <location evidence="1">Secreted</location>
    </subcellularLocation>
</comment>